<dbReference type="EMBL" id="JACIED010000003">
    <property type="protein sequence ID" value="MBB4008566.1"/>
    <property type="molecule type" value="Genomic_DNA"/>
</dbReference>
<dbReference type="Pfam" id="PF04339">
    <property type="entry name" value="FemAB_like"/>
    <property type="match status" value="1"/>
</dbReference>
<proteinExistence type="predicted"/>
<dbReference type="SUPFAM" id="SSF55729">
    <property type="entry name" value="Acyl-CoA N-acyltransferases (Nat)"/>
    <property type="match status" value="1"/>
</dbReference>
<dbReference type="Gene3D" id="3.40.630.30">
    <property type="match status" value="1"/>
</dbReference>
<accession>A0A7W6HPC9</accession>
<dbReference type="InterPro" id="IPR016181">
    <property type="entry name" value="Acyl_CoA_acyltransferase"/>
</dbReference>
<keyword evidence="1" id="KW-0012">Acyltransferase</keyword>
<keyword evidence="1" id="KW-0808">Transferase</keyword>
<comment type="caution">
    <text evidence="1">The sequence shown here is derived from an EMBL/GenBank/DDBJ whole genome shotgun (WGS) entry which is preliminary data.</text>
</comment>
<dbReference type="InterPro" id="IPR007434">
    <property type="entry name" value="FemAB-like"/>
</dbReference>
<evidence type="ECO:0000313" key="2">
    <source>
        <dbReference type="Proteomes" id="UP000544107"/>
    </source>
</evidence>
<organism evidence="1 2">
    <name type="scientific">Allorhizobium taibaishanense</name>
    <dbReference type="NCBI Taxonomy" id="887144"/>
    <lineage>
        <taxon>Bacteria</taxon>
        <taxon>Pseudomonadati</taxon>
        <taxon>Pseudomonadota</taxon>
        <taxon>Alphaproteobacteria</taxon>
        <taxon>Hyphomicrobiales</taxon>
        <taxon>Rhizobiaceae</taxon>
        <taxon>Rhizobium/Agrobacterium group</taxon>
        <taxon>Allorhizobium</taxon>
    </lineage>
</organism>
<protein>
    <submittedName>
        <fullName evidence="1">Putative N-acyltransferase</fullName>
    </submittedName>
</protein>
<sequence>MYRTEADMREIAVAADIIDETPEIVASPVAAARTPGLDARVATSITEIHRDDWDQCFPGEPEAYDYLLTVEKAGIAGFDFCYATVYEGGYLVAAMPGFITRYALDTTLEPGRIRDAIAKLRRIWPGFLTLPLACLGSPCTETGNIGFHPSVGEARQEALFEALLNCFETFAKSRKCVLGALKDVPQPVAPGIERTIQAHGYAPLGGMPTAWLPIDFPDMDTYFARLSSGTRKDMRRKLKARDKVRVEYQTELGDYLPRVMELYHDTRSRSDWQFEELTPAYFEGILKSMPGRSFCAMYFVNDQLLAANLLVHSEHTLIDKFFCMDETAGRPYNLYYLSWFENIGYCLKHGMTRYQSGQAYYTNKVRLGSQLTPNEMYFRHRNPFLQRLLRAISPFFAADETAGVDKAEAKSGEAVSAEVKPA</sequence>
<dbReference type="Proteomes" id="UP000544107">
    <property type="component" value="Unassembled WGS sequence"/>
</dbReference>
<gene>
    <name evidence="1" type="ORF">GGQ71_002846</name>
</gene>
<dbReference type="RefSeq" id="WP_234801580.1">
    <property type="nucleotide sequence ID" value="NZ_JACIED010000003.1"/>
</dbReference>
<evidence type="ECO:0000313" key="1">
    <source>
        <dbReference type="EMBL" id="MBB4008566.1"/>
    </source>
</evidence>
<dbReference type="GO" id="GO:0016746">
    <property type="term" value="F:acyltransferase activity"/>
    <property type="evidence" value="ECO:0007669"/>
    <property type="project" value="UniProtKB-KW"/>
</dbReference>
<name>A0A7W6HPC9_9HYPH</name>
<reference evidence="1 2" key="1">
    <citation type="submission" date="2020-08" db="EMBL/GenBank/DDBJ databases">
        <title>Genomic Encyclopedia of Type Strains, Phase IV (KMG-IV): sequencing the most valuable type-strain genomes for metagenomic binning, comparative biology and taxonomic classification.</title>
        <authorList>
            <person name="Goeker M."/>
        </authorList>
    </citation>
    <scope>NUCLEOTIDE SEQUENCE [LARGE SCALE GENOMIC DNA]</scope>
    <source>
        <strain evidence="1 2">DSM 100021</strain>
    </source>
</reference>
<dbReference type="AlphaFoldDB" id="A0A7W6HPC9"/>